<dbReference type="OrthoDB" id="9798157at2"/>
<evidence type="ECO:0000259" key="1">
    <source>
        <dbReference type="PROSITE" id="PS51725"/>
    </source>
</evidence>
<feature type="domain" description="ABM" evidence="1">
    <location>
        <begin position="2"/>
        <end position="91"/>
    </location>
</feature>
<evidence type="ECO:0000313" key="3">
    <source>
        <dbReference type="Proteomes" id="UP000190037"/>
    </source>
</evidence>
<protein>
    <submittedName>
        <fullName evidence="2">Antibiotic biosynthesis monooxygenase</fullName>
    </submittedName>
</protein>
<dbReference type="InterPro" id="IPR011008">
    <property type="entry name" value="Dimeric_a/b-barrel"/>
</dbReference>
<dbReference type="Pfam" id="PF03992">
    <property type="entry name" value="ABM"/>
    <property type="match status" value="1"/>
</dbReference>
<evidence type="ECO:0000313" key="2">
    <source>
        <dbReference type="EMBL" id="OPC80368.1"/>
    </source>
</evidence>
<dbReference type="SUPFAM" id="SSF54909">
    <property type="entry name" value="Dimeric alpha+beta barrel"/>
    <property type="match status" value="1"/>
</dbReference>
<dbReference type="EMBL" id="MWQN01000001">
    <property type="protein sequence ID" value="OPC80368.1"/>
    <property type="molecule type" value="Genomic_DNA"/>
</dbReference>
<dbReference type="AlphaFoldDB" id="A0A1T3NU88"/>
<keyword evidence="3" id="KW-1185">Reference proteome</keyword>
<gene>
    <name evidence="2" type="ORF">B4N89_04870</name>
</gene>
<dbReference type="PROSITE" id="PS51725">
    <property type="entry name" value="ABM"/>
    <property type="match status" value="1"/>
</dbReference>
<dbReference type="Proteomes" id="UP000190037">
    <property type="component" value="Unassembled WGS sequence"/>
</dbReference>
<dbReference type="InterPro" id="IPR007138">
    <property type="entry name" value="ABM_dom"/>
</dbReference>
<comment type="caution">
    <text evidence="2">The sequence shown here is derived from an EMBL/GenBank/DDBJ whole genome shotgun (WGS) entry which is preliminary data.</text>
</comment>
<dbReference type="GO" id="GO:0004497">
    <property type="term" value="F:monooxygenase activity"/>
    <property type="evidence" value="ECO:0007669"/>
    <property type="project" value="UniProtKB-KW"/>
</dbReference>
<keyword evidence="2" id="KW-0560">Oxidoreductase</keyword>
<organism evidence="2 3">
    <name type="scientific">Embleya scabrispora</name>
    <dbReference type="NCBI Taxonomy" id="159449"/>
    <lineage>
        <taxon>Bacteria</taxon>
        <taxon>Bacillati</taxon>
        <taxon>Actinomycetota</taxon>
        <taxon>Actinomycetes</taxon>
        <taxon>Kitasatosporales</taxon>
        <taxon>Streptomycetaceae</taxon>
        <taxon>Embleya</taxon>
    </lineage>
</organism>
<name>A0A1T3NU88_9ACTN</name>
<keyword evidence="2" id="KW-0503">Monooxygenase</keyword>
<accession>A0A1T3NU88</accession>
<dbReference type="eggNOG" id="COG2329">
    <property type="taxonomic scope" value="Bacteria"/>
</dbReference>
<dbReference type="STRING" id="159449.B4N89_04870"/>
<reference evidence="2 3" key="1">
    <citation type="submission" date="2017-03" db="EMBL/GenBank/DDBJ databases">
        <title>Draft genome sequence of Streptomyces scabrisporus NF3, endophyte isolated from Amphipterygium adstringens.</title>
        <authorList>
            <person name="Vazquez M."/>
            <person name="Ceapa C.D."/>
            <person name="Rodriguez Luna D."/>
            <person name="Sanchez Esquivel S."/>
        </authorList>
    </citation>
    <scope>NUCLEOTIDE SEQUENCE [LARGE SCALE GENOMIC DNA]</scope>
    <source>
        <strain evidence="2 3">NF3</strain>
    </source>
</reference>
<sequence length="102" mass="11590">MIIEHADITVTAGREAEFEAAFLRGREVVAKSAGFRWARLVRQIESPTSYLLLIGWETLEAHTVGFRESELFPQWRGIVGEFFAVPPTIVHYESDLTPADER</sequence>
<dbReference type="RefSeq" id="WP_078974626.1">
    <property type="nucleotide sequence ID" value="NZ_MWQN01000001.1"/>
</dbReference>
<proteinExistence type="predicted"/>
<dbReference type="Gene3D" id="3.30.70.100">
    <property type="match status" value="1"/>
</dbReference>